<sequence>MLKIKDLHNRVLRISTSAYDIETAVYYELGDLLHSDNIARIRESAKSISNSLRLANKAPTLNCRNILDRLTCMECAKAGCKTCDAPAKIWYQIDEIRNKVRTIYDMIHEEERVSEDYSIPGSVKKMLLEVQSLRRELGQPTLYETVYLRFCAKCITGCYDTYKGAIHRKNVWNMHLQSIYHREVKNIVAVGQKLQQDFLDSLLSTQELPTPVGRLQVSDQSGEAAWIGIEEVQSTKEDLGFYDDITFYHLTM</sequence>
<protein>
    <submittedName>
        <fullName evidence="1">Uncharacterized protein</fullName>
    </submittedName>
</protein>
<dbReference type="AlphaFoldDB" id="A0AAN8NFC6"/>
<gene>
    <name evidence="1" type="ORF">TWF506_007202</name>
</gene>
<organism evidence="1 2">
    <name type="scientific">Arthrobotrys conoides</name>
    <dbReference type="NCBI Taxonomy" id="74498"/>
    <lineage>
        <taxon>Eukaryota</taxon>
        <taxon>Fungi</taxon>
        <taxon>Dikarya</taxon>
        <taxon>Ascomycota</taxon>
        <taxon>Pezizomycotina</taxon>
        <taxon>Orbiliomycetes</taxon>
        <taxon>Orbiliales</taxon>
        <taxon>Orbiliaceae</taxon>
        <taxon>Arthrobotrys</taxon>
    </lineage>
</organism>
<evidence type="ECO:0000313" key="2">
    <source>
        <dbReference type="Proteomes" id="UP001307849"/>
    </source>
</evidence>
<proteinExistence type="predicted"/>
<dbReference type="Proteomes" id="UP001307849">
    <property type="component" value="Unassembled WGS sequence"/>
</dbReference>
<name>A0AAN8NFC6_9PEZI</name>
<accession>A0AAN8NFC6</accession>
<dbReference type="EMBL" id="JAVHJM010000004">
    <property type="protein sequence ID" value="KAK6514840.1"/>
    <property type="molecule type" value="Genomic_DNA"/>
</dbReference>
<reference evidence="1 2" key="1">
    <citation type="submission" date="2019-10" db="EMBL/GenBank/DDBJ databases">
        <authorList>
            <person name="Palmer J.M."/>
        </authorList>
    </citation>
    <scope>NUCLEOTIDE SEQUENCE [LARGE SCALE GENOMIC DNA]</scope>
    <source>
        <strain evidence="1 2">TWF506</strain>
    </source>
</reference>
<keyword evidence="2" id="KW-1185">Reference proteome</keyword>
<evidence type="ECO:0000313" key="1">
    <source>
        <dbReference type="EMBL" id="KAK6514840.1"/>
    </source>
</evidence>
<comment type="caution">
    <text evidence="1">The sequence shown here is derived from an EMBL/GenBank/DDBJ whole genome shotgun (WGS) entry which is preliminary data.</text>
</comment>